<evidence type="ECO:0000313" key="6">
    <source>
        <dbReference type="EMBL" id="KAG2487085.1"/>
    </source>
</evidence>
<dbReference type="GO" id="GO:0006487">
    <property type="term" value="P:protein N-linked glycosylation"/>
    <property type="evidence" value="ECO:0007669"/>
    <property type="project" value="TreeGrafter"/>
</dbReference>
<feature type="compositionally biased region" description="Low complexity" evidence="4">
    <location>
        <begin position="387"/>
        <end position="405"/>
    </location>
</feature>
<dbReference type="OrthoDB" id="407658at2759"/>
<evidence type="ECO:0000313" key="7">
    <source>
        <dbReference type="Proteomes" id="UP000612055"/>
    </source>
</evidence>
<evidence type="ECO:0000256" key="1">
    <source>
        <dbReference type="ARBA" id="ARBA00005664"/>
    </source>
</evidence>
<dbReference type="InterPro" id="IPR008630">
    <property type="entry name" value="Glyco_trans_34"/>
</dbReference>
<dbReference type="AlphaFoldDB" id="A0A835XUE4"/>
<evidence type="ECO:0000256" key="3">
    <source>
        <dbReference type="ARBA" id="ARBA00022679"/>
    </source>
</evidence>
<dbReference type="GO" id="GO:0000139">
    <property type="term" value="C:Golgi membrane"/>
    <property type="evidence" value="ECO:0007669"/>
    <property type="project" value="TreeGrafter"/>
</dbReference>
<dbReference type="PANTHER" id="PTHR31306">
    <property type="entry name" value="ALPHA-1,6-MANNOSYLTRANSFERASE MNN11-RELATED"/>
    <property type="match status" value="1"/>
</dbReference>
<name>A0A835XUE4_9CHLO</name>
<dbReference type="Pfam" id="PF05637">
    <property type="entry name" value="Glyco_transf_34"/>
    <property type="match status" value="2"/>
</dbReference>
<evidence type="ECO:0000256" key="4">
    <source>
        <dbReference type="SAM" id="MobiDB-lite"/>
    </source>
</evidence>
<gene>
    <name evidence="6" type="ORF">HYH03_014330</name>
</gene>
<protein>
    <submittedName>
        <fullName evidence="6">Uncharacterized protein</fullName>
    </submittedName>
</protein>
<evidence type="ECO:0000256" key="2">
    <source>
        <dbReference type="ARBA" id="ARBA00022676"/>
    </source>
</evidence>
<feature type="transmembrane region" description="Helical" evidence="5">
    <location>
        <begin position="29"/>
        <end position="46"/>
    </location>
</feature>
<evidence type="ECO:0000256" key="5">
    <source>
        <dbReference type="SAM" id="Phobius"/>
    </source>
</evidence>
<feature type="region of interest" description="Disordered" evidence="4">
    <location>
        <begin position="387"/>
        <end position="451"/>
    </location>
</feature>
<feature type="compositionally biased region" description="Acidic residues" evidence="4">
    <location>
        <begin position="214"/>
        <end position="227"/>
    </location>
</feature>
<comment type="caution">
    <text evidence="6">The sequence shown here is derived from an EMBL/GenBank/DDBJ whole genome shotgun (WGS) entry which is preliminary data.</text>
</comment>
<keyword evidence="5" id="KW-0472">Membrane</keyword>
<keyword evidence="7" id="KW-1185">Reference proteome</keyword>
<dbReference type="Proteomes" id="UP000612055">
    <property type="component" value="Unassembled WGS sequence"/>
</dbReference>
<keyword evidence="2" id="KW-0328">Glycosyltransferase</keyword>
<dbReference type="PANTHER" id="PTHR31306:SF4">
    <property type="entry name" value="ALPHA-1,2-GALACTOSYLTRANSFERASE"/>
    <property type="match status" value="1"/>
</dbReference>
<sequence length="541" mass="55363">MNSIWGYGRSTSGKWPWPPRPSSGAWKKLLVFLALVLYVSTHLSYFNSFTRRYKDCSVPWPTELERAQRRGGPAGAGAGGARERPFRIAVVSMATGHAADPAAAAAQAAANTRADAFAGLLALTGPNKRAYAARHGYTYVDASGLLDTSRPASWSKIPAVLSVLADHDWVFWMDADTLVTNLSQPLEALLPPRQPHTRGRGAAGSSREDGAGGSEEEAEGEEEDEAEGAGGGEGAGAGVGCGGSVDGSQPDLILTADVTGVNAGVWLVRGGRCSWASALLRRWWSLRSFVRRPGDTKSGDNDALKHLVASMPPGELSAHVGLAPQCAFNSYMWRPSLRNWMRYLRRPRELITGLWQPGDFVLHPAGVWHKREVLEDFIRRHHLAGPAASAPSASHTASHTASDAGAGAGGQGAIGAAEGGAGGAAGEAGQSAQGGAGHASHRGGGGAAAGVGAGAARVDASEGWGRGLIALMAGRKAADGAGGGRAEGGGRGGGGWEGGCAWGPAGAGGAGRVLFTLSLPSCSALHCASLQTLGLACGLKQ</sequence>
<feature type="compositionally biased region" description="Gly residues" evidence="4">
    <location>
        <begin position="406"/>
        <end position="451"/>
    </location>
</feature>
<dbReference type="GO" id="GO:0016757">
    <property type="term" value="F:glycosyltransferase activity"/>
    <property type="evidence" value="ECO:0007669"/>
    <property type="project" value="UniProtKB-KW"/>
</dbReference>
<keyword evidence="5" id="KW-0812">Transmembrane</keyword>
<comment type="similarity">
    <text evidence="1">Belongs to the glycosyltransferase 34 family.</text>
</comment>
<feature type="compositionally biased region" description="Gly residues" evidence="4">
    <location>
        <begin position="228"/>
        <end position="242"/>
    </location>
</feature>
<dbReference type="InterPro" id="IPR029044">
    <property type="entry name" value="Nucleotide-diphossugar_trans"/>
</dbReference>
<proteinExistence type="inferred from homology"/>
<dbReference type="EMBL" id="JAEHOE010000102">
    <property type="protein sequence ID" value="KAG2487085.1"/>
    <property type="molecule type" value="Genomic_DNA"/>
</dbReference>
<accession>A0A835XUE4</accession>
<feature type="region of interest" description="Disordered" evidence="4">
    <location>
        <begin position="189"/>
        <end position="242"/>
    </location>
</feature>
<keyword evidence="5" id="KW-1133">Transmembrane helix</keyword>
<dbReference type="Gene3D" id="3.90.550.10">
    <property type="entry name" value="Spore Coat Polysaccharide Biosynthesis Protein SpsA, Chain A"/>
    <property type="match status" value="1"/>
</dbReference>
<keyword evidence="3" id="KW-0808">Transferase</keyword>
<organism evidence="6 7">
    <name type="scientific">Edaphochlamys debaryana</name>
    <dbReference type="NCBI Taxonomy" id="47281"/>
    <lineage>
        <taxon>Eukaryota</taxon>
        <taxon>Viridiplantae</taxon>
        <taxon>Chlorophyta</taxon>
        <taxon>core chlorophytes</taxon>
        <taxon>Chlorophyceae</taxon>
        <taxon>CS clade</taxon>
        <taxon>Chlamydomonadales</taxon>
        <taxon>Chlamydomonadales incertae sedis</taxon>
        <taxon>Edaphochlamys</taxon>
    </lineage>
</organism>
<reference evidence="6" key="1">
    <citation type="journal article" date="2020" name="bioRxiv">
        <title>Comparative genomics of Chlamydomonas.</title>
        <authorList>
            <person name="Craig R.J."/>
            <person name="Hasan A.R."/>
            <person name="Ness R.W."/>
            <person name="Keightley P.D."/>
        </authorList>
    </citation>
    <scope>NUCLEOTIDE SEQUENCE</scope>
    <source>
        <strain evidence="6">CCAP 11/70</strain>
    </source>
</reference>